<gene>
    <name evidence="1" type="ORF">Anapl_06128</name>
</gene>
<sequence>MVGWGCRRSREALRGPVVLHYGERAAEGKGHRAVQGRLLPELLEGCARRLSAPRDGAPGPCRGDLSWWRCRSSSWRRASSSRRHRVESRFVCMMQECERVLQEMLVALCLCVFLGGESTDKYSLGCLELFIFPAADCVSVSVDSEEKSRYENRVNTCQQHHALVNERMFVSSQSSIFVQHASVAKYVRVGST</sequence>
<protein>
    <submittedName>
        <fullName evidence="1">Uncharacterized protein</fullName>
    </submittedName>
</protein>
<reference evidence="2" key="1">
    <citation type="journal article" date="2013" name="Nat. Genet.">
        <title>The duck genome and transcriptome provide insight into an avian influenza virus reservoir species.</title>
        <authorList>
            <person name="Huang Y."/>
            <person name="Li Y."/>
            <person name="Burt D.W."/>
            <person name="Chen H."/>
            <person name="Zhang Y."/>
            <person name="Qian W."/>
            <person name="Kim H."/>
            <person name="Gan S."/>
            <person name="Zhao Y."/>
            <person name="Li J."/>
            <person name="Yi K."/>
            <person name="Feng H."/>
            <person name="Zhu P."/>
            <person name="Li B."/>
            <person name="Liu Q."/>
            <person name="Fairley S."/>
            <person name="Magor K.E."/>
            <person name="Du Z."/>
            <person name="Hu X."/>
            <person name="Goodman L."/>
            <person name="Tafer H."/>
            <person name="Vignal A."/>
            <person name="Lee T."/>
            <person name="Kim K.W."/>
            <person name="Sheng Z."/>
            <person name="An Y."/>
            <person name="Searle S."/>
            <person name="Herrero J."/>
            <person name="Groenen M.A."/>
            <person name="Crooijmans R.P."/>
            <person name="Faraut T."/>
            <person name="Cai Q."/>
            <person name="Webster R.G."/>
            <person name="Aldridge J.R."/>
            <person name="Warren W.C."/>
            <person name="Bartschat S."/>
            <person name="Kehr S."/>
            <person name="Marz M."/>
            <person name="Stadler P.F."/>
            <person name="Smith J."/>
            <person name="Kraus R.H."/>
            <person name="Zhao Y."/>
            <person name="Ren L."/>
            <person name="Fei J."/>
            <person name="Morisson M."/>
            <person name="Kaiser P."/>
            <person name="Griffin D.K."/>
            <person name="Rao M."/>
            <person name="Pitel F."/>
            <person name="Wang J."/>
            <person name="Li N."/>
        </authorList>
    </citation>
    <scope>NUCLEOTIDE SEQUENCE [LARGE SCALE GENOMIC DNA]</scope>
</reference>
<keyword evidence="2" id="KW-1185">Reference proteome</keyword>
<name>R0LA99_ANAPL</name>
<organism evidence="1 2">
    <name type="scientific">Anas platyrhynchos</name>
    <name type="common">Mallard</name>
    <name type="synonym">Anas boschas</name>
    <dbReference type="NCBI Taxonomy" id="8839"/>
    <lineage>
        <taxon>Eukaryota</taxon>
        <taxon>Metazoa</taxon>
        <taxon>Chordata</taxon>
        <taxon>Craniata</taxon>
        <taxon>Vertebrata</taxon>
        <taxon>Euteleostomi</taxon>
        <taxon>Archelosauria</taxon>
        <taxon>Archosauria</taxon>
        <taxon>Dinosauria</taxon>
        <taxon>Saurischia</taxon>
        <taxon>Theropoda</taxon>
        <taxon>Coelurosauria</taxon>
        <taxon>Aves</taxon>
        <taxon>Neognathae</taxon>
        <taxon>Galloanserae</taxon>
        <taxon>Anseriformes</taxon>
        <taxon>Anatidae</taxon>
        <taxon>Anatinae</taxon>
        <taxon>Anas</taxon>
    </lineage>
</organism>
<accession>R0LA99</accession>
<dbReference type="EMBL" id="KB743518">
    <property type="protein sequence ID" value="EOA98359.1"/>
    <property type="molecule type" value="Genomic_DNA"/>
</dbReference>
<evidence type="ECO:0000313" key="1">
    <source>
        <dbReference type="EMBL" id="EOA98359.1"/>
    </source>
</evidence>
<dbReference type="Proteomes" id="UP000296049">
    <property type="component" value="Unassembled WGS sequence"/>
</dbReference>
<proteinExistence type="predicted"/>
<evidence type="ECO:0000313" key="2">
    <source>
        <dbReference type="Proteomes" id="UP000296049"/>
    </source>
</evidence>
<dbReference type="AlphaFoldDB" id="R0LA99"/>